<sequence>MSRTSINFFGLVFYLTWRGDVPRSFDHFPNGYAYFPERYALVQRGIAYFPKYMLISGKYMNYFIR</sequence>
<dbReference type="EMBL" id="JAUSUC010000023">
    <property type="protein sequence ID" value="MDQ0215602.1"/>
    <property type="molecule type" value="Genomic_DNA"/>
</dbReference>
<proteinExistence type="predicted"/>
<evidence type="ECO:0000313" key="2">
    <source>
        <dbReference type="Proteomes" id="UP001237207"/>
    </source>
</evidence>
<keyword evidence="2" id="KW-1185">Reference proteome</keyword>
<dbReference type="AlphaFoldDB" id="A0AAJ1T2I3"/>
<comment type="caution">
    <text evidence="1">The sequence shown here is derived from an EMBL/GenBank/DDBJ whole genome shotgun (WGS) entry which is preliminary data.</text>
</comment>
<accession>A0AAJ1T2I3</accession>
<reference evidence="1" key="1">
    <citation type="submission" date="2023-07" db="EMBL/GenBank/DDBJ databases">
        <title>Genomic Encyclopedia of Type Strains, Phase IV (KMG-IV): sequencing the most valuable type-strain genomes for metagenomic binning, comparative biology and taxonomic classification.</title>
        <authorList>
            <person name="Goeker M."/>
        </authorList>
    </citation>
    <scope>NUCLEOTIDE SEQUENCE</scope>
    <source>
        <strain evidence="1">DSM 23947</strain>
    </source>
</reference>
<dbReference type="Proteomes" id="UP001237207">
    <property type="component" value="Unassembled WGS sequence"/>
</dbReference>
<name>A0AAJ1T2I3_9BACI</name>
<gene>
    <name evidence="1" type="ORF">J2S13_002020</name>
</gene>
<organism evidence="1 2">
    <name type="scientific">Oikeobacillus pervagus</name>
    <dbReference type="NCBI Taxonomy" id="1325931"/>
    <lineage>
        <taxon>Bacteria</taxon>
        <taxon>Bacillati</taxon>
        <taxon>Bacillota</taxon>
        <taxon>Bacilli</taxon>
        <taxon>Bacillales</taxon>
        <taxon>Bacillaceae</taxon>
        <taxon>Oikeobacillus</taxon>
    </lineage>
</organism>
<evidence type="ECO:0000313" key="1">
    <source>
        <dbReference type="EMBL" id="MDQ0215602.1"/>
    </source>
</evidence>
<protein>
    <submittedName>
        <fullName evidence="1">Uncharacterized protein</fullName>
    </submittedName>
</protein>